<evidence type="ECO:0000313" key="2">
    <source>
        <dbReference type="Proteomes" id="UP000199411"/>
    </source>
</evidence>
<dbReference type="AlphaFoldDB" id="A0A1G6MI85"/>
<dbReference type="RefSeq" id="WP_092128609.1">
    <property type="nucleotide sequence ID" value="NZ_FMYU01000006.1"/>
</dbReference>
<reference evidence="2" key="1">
    <citation type="submission" date="2016-10" db="EMBL/GenBank/DDBJ databases">
        <authorList>
            <person name="Varghese N."/>
            <person name="Submissions S."/>
        </authorList>
    </citation>
    <scope>NUCLEOTIDE SEQUENCE [LARGE SCALE GENOMIC DNA]</scope>
    <source>
        <strain evidence="2">DSM 8415</strain>
    </source>
</reference>
<accession>A0A1G6MI85</accession>
<sequence length="350" mass="40077">MFLIGTSFNLQGCAGYSTAIFASAINSRYTDINLQPEAKRNIQQTYNAALDTQKQYPTGTVDVVFNDLAVRMNPRITEPAVYLNGSKYLSEQYIDTVLSYAKQVMPNVNFVVKNKPDFSSQNPQLVLFPSYFNHATGGLIAFLQTIYNSTYAIFELNGKYYAFNNEIYDNGYPFFVFTAFSNYFKDYYKSELLAYYPIFPAVKAIMLKAQNQTLSPYLERWLNAVKQWQPAPVNDDKVAFRVVSDAKLPCVYNYKWTEHKKNAQGKEYGKAEPEWYQNLKGIAPYLFMPEDSTECQKIEKKVKDGTEITQAILEVVGENWEKETKPLMDNWDKVSKLTVGADNQTLTAQN</sequence>
<gene>
    <name evidence="1" type="ORF">SAMN05660835_00989</name>
</gene>
<dbReference type="Proteomes" id="UP000199411">
    <property type="component" value="Unassembled WGS sequence"/>
</dbReference>
<dbReference type="OrthoDB" id="5533586at2"/>
<evidence type="ECO:0000313" key="1">
    <source>
        <dbReference type="EMBL" id="SDC54665.1"/>
    </source>
</evidence>
<dbReference type="EMBL" id="FMYU01000006">
    <property type="protein sequence ID" value="SDC54665.1"/>
    <property type="molecule type" value="Genomic_DNA"/>
</dbReference>
<protein>
    <submittedName>
        <fullName evidence="1">Uncharacterized protein</fullName>
    </submittedName>
</protein>
<organism evidence="1 2">
    <name type="scientific">Desulfurella multipotens</name>
    <dbReference type="NCBI Taxonomy" id="79269"/>
    <lineage>
        <taxon>Bacteria</taxon>
        <taxon>Pseudomonadati</taxon>
        <taxon>Campylobacterota</taxon>
        <taxon>Desulfurellia</taxon>
        <taxon>Desulfurellales</taxon>
        <taxon>Desulfurellaceae</taxon>
        <taxon>Desulfurella</taxon>
    </lineage>
</organism>
<proteinExistence type="predicted"/>
<name>A0A1G6MI85_9BACT</name>
<keyword evidence="2" id="KW-1185">Reference proteome</keyword>